<dbReference type="PIRSF" id="PIRSF017082">
    <property type="entry name" value="YflP"/>
    <property type="match status" value="1"/>
</dbReference>
<gene>
    <name evidence="2" type="ORF">PQJ73_07975</name>
</gene>
<dbReference type="RefSeq" id="WP_272776465.1">
    <property type="nucleotide sequence ID" value="NZ_JAQQLI010000009.1"/>
</dbReference>
<evidence type="ECO:0000313" key="2">
    <source>
        <dbReference type="EMBL" id="MDC7785617.1"/>
    </source>
</evidence>
<dbReference type="PANTHER" id="PTHR42928:SF5">
    <property type="entry name" value="BLR1237 PROTEIN"/>
    <property type="match status" value="1"/>
</dbReference>
<dbReference type="CDD" id="cd07012">
    <property type="entry name" value="PBP2_Bug_TTT"/>
    <property type="match status" value="1"/>
</dbReference>
<dbReference type="Gene3D" id="3.40.190.150">
    <property type="entry name" value="Bordetella uptake gene, domain 1"/>
    <property type="match status" value="1"/>
</dbReference>
<comment type="similarity">
    <text evidence="1">Belongs to the UPF0065 (bug) family.</text>
</comment>
<dbReference type="PROSITE" id="PS51318">
    <property type="entry name" value="TAT"/>
    <property type="match status" value="1"/>
</dbReference>
<name>A0ABT5J812_RHOTP</name>
<organism evidence="2 3">
    <name type="scientific">Rhodoplanes tepidamans</name>
    <name type="common">Rhodoplanes cryptolactis</name>
    <dbReference type="NCBI Taxonomy" id="200616"/>
    <lineage>
        <taxon>Bacteria</taxon>
        <taxon>Pseudomonadati</taxon>
        <taxon>Pseudomonadota</taxon>
        <taxon>Alphaproteobacteria</taxon>
        <taxon>Hyphomicrobiales</taxon>
        <taxon>Nitrobacteraceae</taxon>
        <taxon>Rhodoplanes</taxon>
    </lineage>
</organism>
<dbReference type="Proteomes" id="UP001165652">
    <property type="component" value="Unassembled WGS sequence"/>
</dbReference>
<protein>
    <submittedName>
        <fullName evidence="2">Tripartite tricarboxylate transporter substrate binding protein</fullName>
    </submittedName>
</protein>
<reference evidence="2" key="2">
    <citation type="submission" date="2023-02" db="EMBL/GenBank/DDBJ databases">
        <authorList>
            <person name="Rayyan A."/>
            <person name="Meyer T."/>
            <person name="Kyndt J.A."/>
        </authorList>
    </citation>
    <scope>NUCLEOTIDE SEQUENCE</scope>
    <source>
        <strain evidence="2">DSM 9987</strain>
    </source>
</reference>
<sequence length="330" mass="34190">MSKPTTTSGWSRRTVLSMAAGTAAAGVVGVRGARAAWPTDPITVIVPYAPGSTDQLVRILGQQMEKILGKPVVVETKPGAGGSVGATYVAKNAKPDGHTLLFAVTSVLTVAPHQNKLPYGFADLRGVAQVTTGPNMMGAYPGAPFKDLTSLVAYAKANPDKVSYGSAGTGGATHLAGAAFARAAGIKLNHIPFQGVTPAVTATVGGTVDLALGFAQAIWPQVQGKRLTAIAQFGATRAKVIPDVPTFRDAGIDLVMPPRVGFLAPARTPDDVVAKIADAARQASAAPEFVDFAKRALAEVEFSGPEAFQRDLVAEDKFYLDLLRDLGMAK</sequence>
<dbReference type="EMBL" id="JAQQLI010000009">
    <property type="protein sequence ID" value="MDC7785617.1"/>
    <property type="molecule type" value="Genomic_DNA"/>
</dbReference>
<dbReference type="Gene3D" id="3.40.190.10">
    <property type="entry name" value="Periplasmic binding protein-like II"/>
    <property type="match status" value="1"/>
</dbReference>
<dbReference type="InterPro" id="IPR006311">
    <property type="entry name" value="TAT_signal"/>
</dbReference>
<evidence type="ECO:0000313" key="3">
    <source>
        <dbReference type="Proteomes" id="UP001165652"/>
    </source>
</evidence>
<keyword evidence="3" id="KW-1185">Reference proteome</keyword>
<proteinExistence type="inferred from homology"/>
<accession>A0ABT5J812</accession>
<dbReference type="InterPro" id="IPR042100">
    <property type="entry name" value="Bug_dom1"/>
</dbReference>
<evidence type="ECO:0000256" key="1">
    <source>
        <dbReference type="ARBA" id="ARBA00006987"/>
    </source>
</evidence>
<comment type="caution">
    <text evidence="2">The sequence shown here is derived from an EMBL/GenBank/DDBJ whole genome shotgun (WGS) entry which is preliminary data.</text>
</comment>
<dbReference type="Pfam" id="PF03401">
    <property type="entry name" value="TctC"/>
    <property type="match status" value="1"/>
</dbReference>
<dbReference type="InterPro" id="IPR005064">
    <property type="entry name" value="BUG"/>
</dbReference>
<reference evidence="2" key="1">
    <citation type="journal article" date="2023" name="Microbiol Resour">
        <title>Genome Sequences of Rhodoplanes serenus and Two Thermotolerant Strains, Rhodoplanes tepidamans and 'Rhodoplanes cryptolactis,' Further Refine the Genus.</title>
        <authorList>
            <person name="Rayyan A.A."/>
            <person name="Kyndt J.A."/>
        </authorList>
    </citation>
    <scope>NUCLEOTIDE SEQUENCE</scope>
    <source>
        <strain evidence="2">DSM 9987</strain>
    </source>
</reference>
<dbReference type="PANTHER" id="PTHR42928">
    <property type="entry name" value="TRICARBOXYLATE-BINDING PROTEIN"/>
    <property type="match status" value="1"/>
</dbReference>